<evidence type="ECO:0000313" key="2">
    <source>
        <dbReference type="EMBL" id="MFE9598376.1"/>
    </source>
</evidence>
<dbReference type="InterPro" id="IPR000182">
    <property type="entry name" value="GNAT_dom"/>
</dbReference>
<comment type="caution">
    <text evidence="2">The sequence shown here is derived from an EMBL/GenBank/DDBJ whole genome shotgun (WGS) entry which is preliminary data.</text>
</comment>
<evidence type="ECO:0000313" key="3">
    <source>
        <dbReference type="Proteomes" id="UP001601303"/>
    </source>
</evidence>
<dbReference type="PANTHER" id="PTHR43792:SF1">
    <property type="entry name" value="N-ACETYLTRANSFERASE DOMAIN-CONTAINING PROTEIN"/>
    <property type="match status" value="1"/>
</dbReference>
<keyword evidence="2" id="KW-0012">Acyltransferase</keyword>
<dbReference type="EC" id="2.3.-.-" evidence="2"/>
<dbReference type="GO" id="GO:0016746">
    <property type="term" value="F:acyltransferase activity"/>
    <property type="evidence" value="ECO:0007669"/>
    <property type="project" value="UniProtKB-KW"/>
</dbReference>
<dbReference type="EMBL" id="JBIAHM010000002">
    <property type="protein sequence ID" value="MFE9598376.1"/>
    <property type="molecule type" value="Genomic_DNA"/>
</dbReference>
<gene>
    <name evidence="2" type="ORF">ACFYNQ_07305</name>
</gene>
<reference evidence="2 3" key="1">
    <citation type="submission" date="2024-10" db="EMBL/GenBank/DDBJ databases">
        <title>The Natural Products Discovery Center: Release of the First 8490 Sequenced Strains for Exploring Actinobacteria Biosynthetic Diversity.</title>
        <authorList>
            <person name="Kalkreuter E."/>
            <person name="Kautsar S.A."/>
            <person name="Yang D."/>
            <person name="Bader C.D."/>
            <person name="Teijaro C.N."/>
            <person name="Fluegel L."/>
            <person name="Davis C.M."/>
            <person name="Simpson J.R."/>
            <person name="Lauterbach L."/>
            <person name="Steele A.D."/>
            <person name="Gui C."/>
            <person name="Meng S."/>
            <person name="Li G."/>
            <person name="Viehrig K."/>
            <person name="Ye F."/>
            <person name="Su P."/>
            <person name="Kiefer A.F."/>
            <person name="Nichols A."/>
            <person name="Cepeda A.J."/>
            <person name="Yan W."/>
            <person name="Fan B."/>
            <person name="Jiang Y."/>
            <person name="Adhikari A."/>
            <person name="Zheng C.-J."/>
            <person name="Schuster L."/>
            <person name="Cowan T.M."/>
            <person name="Smanski M.J."/>
            <person name="Chevrette M.G."/>
            <person name="De Carvalho L.P.S."/>
            <person name="Shen B."/>
        </authorList>
    </citation>
    <scope>NUCLEOTIDE SEQUENCE [LARGE SCALE GENOMIC DNA]</scope>
    <source>
        <strain evidence="2 3">NPDC006488</strain>
    </source>
</reference>
<accession>A0ABW6LWV8</accession>
<sequence length="178" mass="19347">MSRGTVPRAQPVLASERLTLAPLVPGHTEGLVALFADPRASRYFPVDFSDERAARDLVAGRLAYAGPPQLGYWAWLLDGQVVGLGHLQPARDLPSRLIETGWCVRPDLWRQGLATEAIGALLDYALSGLRLPAVWALVDSGNTPSIEFAHRLGFLSVGERRLDDGVAQVFVRTADHSL</sequence>
<dbReference type="RefSeq" id="WP_388103698.1">
    <property type="nucleotide sequence ID" value="NZ_JBIAHM010000002.1"/>
</dbReference>
<name>A0ABW6LWV8_9ACTN</name>
<keyword evidence="3" id="KW-1185">Reference proteome</keyword>
<feature type="domain" description="N-acetyltransferase" evidence="1">
    <location>
        <begin position="18"/>
        <end position="175"/>
    </location>
</feature>
<proteinExistence type="predicted"/>
<evidence type="ECO:0000259" key="1">
    <source>
        <dbReference type="PROSITE" id="PS51186"/>
    </source>
</evidence>
<dbReference type="InterPro" id="IPR016181">
    <property type="entry name" value="Acyl_CoA_acyltransferase"/>
</dbReference>
<organism evidence="2 3">
    <name type="scientific">Streptomyces hokutonensis</name>
    <dbReference type="NCBI Taxonomy" id="1306990"/>
    <lineage>
        <taxon>Bacteria</taxon>
        <taxon>Bacillati</taxon>
        <taxon>Actinomycetota</taxon>
        <taxon>Actinomycetes</taxon>
        <taxon>Kitasatosporales</taxon>
        <taxon>Streptomycetaceae</taxon>
        <taxon>Streptomyces</taxon>
    </lineage>
</organism>
<dbReference type="PANTHER" id="PTHR43792">
    <property type="entry name" value="GNAT FAMILY, PUTATIVE (AFU_ORTHOLOGUE AFUA_3G00765)-RELATED-RELATED"/>
    <property type="match status" value="1"/>
</dbReference>
<dbReference type="CDD" id="cd04301">
    <property type="entry name" value="NAT_SF"/>
    <property type="match status" value="1"/>
</dbReference>
<dbReference type="Gene3D" id="3.40.630.30">
    <property type="match status" value="1"/>
</dbReference>
<dbReference type="InterPro" id="IPR051531">
    <property type="entry name" value="N-acetyltransferase"/>
</dbReference>
<dbReference type="Proteomes" id="UP001601303">
    <property type="component" value="Unassembled WGS sequence"/>
</dbReference>
<dbReference type="SUPFAM" id="SSF55729">
    <property type="entry name" value="Acyl-CoA N-acyltransferases (Nat)"/>
    <property type="match status" value="1"/>
</dbReference>
<dbReference type="PROSITE" id="PS51186">
    <property type="entry name" value="GNAT"/>
    <property type="match status" value="1"/>
</dbReference>
<dbReference type="Pfam" id="PF13302">
    <property type="entry name" value="Acetyltransf_3"/>
    <property type="match status" value="1"/>
</dbReference>
<protein>
    <submittedName>
        <fullName evidence="2">GNAT family N-acetyltransferase</fullName>
        <ecNumber evidence="2">2.3.-.-</ecNumber>
    </submittedName>
</protein>
<keyword evidence="2" id="KW-0808">Transferase</keyword>